<dbReference type="EMBL" id="JAGETQ010000181">
    <property type="protein sequence ID" value="MBO1916652.1"/>
    <property type="molecule type" value="Genomic_DNA"/>
</dbReference>
<protein>
    <submittedName>
        <fullName evidence="1">Uncharacterized protein</fullName>
    </submittedName>
</protein>
<evidence type="ECO:0000313" key="2">
    <source>
        <dbReference type="Proteomes" id="UP000664477"/>
    </source>
</evidence>
<dbReference type="Proteomes" id="UP000664477">
    <property type="component" value="Unassembled WGS sequence"/>
</dbReference>
<sequence>MLLGGSEGALVTNLIVAENFITASVALNVGGQYFINDVLYSIENNTPKKKKLLTQRKVLNNLQKR</sequence>
<evidence type="ECO:0000313" key="1">
    <source>
        <dbReference type="EMBL" id="MBO1916652.1"/>
    </source>
</evidence>
<proteinExistence type="predicted"/>
<comment type="caution">
    <text evidence="1">The sequence shown here is derived from an EMBL/GenBank/DDBJ whole genome shotgun (WGS) entry which is preliminary data.</text>
</comment>
<organism evidence="1 2">
    <name type="scientific">Providencia rettgeri</name>
    <dbReference type="NCBI Taxonomy" id="587"/>
    <lineage>
        <taxon>Bacteria</taxon>
        <taxon>Pseudomonadati</taxon>
        <taxon>Pseudomonadota</taxon>
        <taxon>Gammaproteobacteria</taxon>
        <taxon>Enterobacterales</taxon>
        <taxon>Morganellaceae</taxon>
        <taxon>Providencia</taxon>
    </lineage>
</organism>
<dbReference type="AlphaFoldDB" id="A0A939NGC7"/>
<accession>A0A939NGC7</accession>
<reference evidence="1" key="1">
    <citation type="submission" date="2021-03" db="EMBL/GenBank/DDBJ databases">
        <title>Molecular epidemiology and mechanisms of colistin and carbapenem resistance in Enterobacteriaceae from clinical isolates, the environment and porcine samples in Pretoria, South Africa.</title>
        <authorList>
            <person name="Bogoshi D."/>
            <person name="Mbelle N.M."/>
            <person name="Naidoo V."/>
            <person name="Osei Sekyere J."/>
        </authorList>
    </citation>
    <scope>NUCLEOTIDE SEQUENCE</scope>
    <source>
        <strain evidence="1">C052</strain>
    </source>
</reference>
<name>A0A939NGC7_PRORE</name>
<gene>
    <name evidence="1" type="ORF">J4727_18840</name>
</gene>